<dbReference type="GO" id="GO:0005886">
    <property type="term" value="C:plasma membrane"/>
    <property type="evidence" value="ECO:0007669"/>
    <property type="project" value="TreeGrafter"/>
</dbReference>
<dbReference type="PANTHER" id="PTHR45827:SF2">
    <property type="entry name" value="SORTING NEXIN-9"/>
    <property type="match status" value="1"/>
</dbReference>
<dbReference type="Ensembl" id="ENSSAUT00010070843.1">
    <property type="protein sequence ID" value="ENSSAUP00010067679.1"/>
    <property type="gene ID" value="ENSSAUG00010026831.1"/>
</dbReference>
<dbReference type="GO" id="GO:0097320">
    <property type="term" value="P:plasma membrane tubulation"/>
    <property type="evidence" value="ECO:0007669"/>
    <property type="project" value="TreeGrafter"/>
</dbReference>
<evidence type="ECO:0000313" key="10">
    <source>
        <dbReference type="Ensembl" id="ENSSAUP00010067679.1"/>
    </source>
</evidence>
<name>A0A671YYM4_SPAAU</name>
<dbReference type="InterPro" id="IPR036871">
    <property type="entry name" value="PX_dom_sf"/>
</dbReference>
<reference evidence="10" key="2">
    <citation type="submission" date="2025-08" db="UniProtKB">
        <authorList>
            <consortium name="Ensembl"/>
        </authorList>
    </citation>
    <scope>IDENTIFICATION</scope>
</reference>
<evidence type="ECO:0000256" key="5">
    <source>
        <dbReference type="ARBA" id="ARBA00023136"/>
    </source>
</evidence>
<dbReference type="SUPFAM" id="SSF64268">
    <property type="entry name" value="PX domain"/>
    <property type="match status" value="1"/>
</dbReference>
<dbReference type="InterPro" id="IPR036028">
    <property type="entry name" value="SH3-like_dom_sf"/>
</dbReference>
<dbReference type="GO" id="GO:0015031">
    <property type="term" value="P:protein transport"/>
    <property type="evidence" value="ECO:0007669"/>
    <property type="project" value="UniProtKB-KW"/>
</dbReference>
<dbReference type="InterPro" id="IPR001683">
    <property type="entry name" value="PX_dom"/>
</dbReference>
<dbReference type="Gene3D" id="2.30.30.40">
    <property type="entry name" value="SH3 Domains"/>
    <property type="match status" value="1"/>
</dbReference>
<evidence type="ECO:0000256" key="6">
    <source>
        <dbReference type="ARBA" id="ARBA00023329"/>
    </source>
</evidence>
<proteinExistence type="inferred from homology"/>
<accession>A0A671YYM4</accession>
<dbReference type="PRINTS" id="PR00452">
    <property type="entry name" value="SH3DOMAIN"/>
</dbReference>
<protein>
    <submittedName>
        <fullName evidence="10">Sorting nexin 9a</fullName>
    </submittedName>
</protein>
<dbReference type="GO" id="GO:0035091">
    <property type="term" value="F:phosphatidylinositol binding"/>
    <property type="evidence" value="ECO:0007669"/>
    <property type="project" value="InterPro"/>
</dbReference>
<dbReference type="SUPFAM" id="SSF50044">
    <property type="entry name" value="SH3-domain"/>
    <property type="match status" value="1"/>
</dbReference>
<dbReference type="GeneTree" id="ENSGT00940000156557"/>
<dbReference type="Pfam" id="PF14604">
    <property type="entry name" value="SH3_9"/>
    <property type="match status" value="1"/>
</dbReference>
<keyword evidence="4" id="KW-0653">Protein transport</keyword>
<organism evidence="10 11">
    <name type="scientific">Sparus aurata</name>
    <name type="common">Gilthead sea bream</name>
    <dbReference type="NCBI Taxonomy" id="8175"/>
    <lineage>
        <taxon>Eukaryota</taxon>
        <taxon>Metazoa</taxon>
        <taxon>Chordata</taxon>
        <taxon>Craniata</taxon>
        <taxon>Vertebrata</taxon>
        <taxon>Euteleostomi</taxon>
        <taxon>Actinopterygii</taxon>
        <taxon>Neopterygii</taxon>
        <taxon>Teleostei</taxon>
        <taxon>Neoteleostei</taxon>
        <taxon>Acanthomorphata</taxon>
        <taxon>Eupercaria</taxon>
        <taxon>Spariformes</taxon>
        <taxon>Sparidae</taxon>
        <taxon>Sparus</taxon>
    </lineage>
</organism>
<dbReference type="Gene3D" id="3.30.1520.10">
    <property type="entry name" value="Phox-like domain"/>
    <property type="match status" value="1"/>
</dbReference>
<keyword evidence="5" id="KW-0472">Membrane</keyword>
<dbReference type="SMART" id="SM00326">
    <property type="entry name" value="SH3"/>
    <property type="match status" value="1"/>
</dbReference>
<reference evidence="10" key="3">
    <citation type="submission" date="2025-09" db="UniProtKB">
        <authorList>
            <consortium name="Ensembl"/>
        </authorList>
    </citation>
    <scope>IDENTIFICATION</scope>
</reference>
<dbReference type="Pfam" id="PF00787">
    <property type="entry name" value="PX"/>
    <property type="match status" value="1"/>
</dbReference>
<keyword evidence="4" id="KW-0813">Transport</keyword>
<dbReference type="GO" id="GO:0006897">
    <property type="term" value="P:endocytosis"/>
    <property type="evidence" value="ECO:0007669"/>
    <property type="project" value="TreeGrafter"/>
</dbReference>
<dbReference type="Gene3D" id="1.20.1270.60">
    <property type="entry name" value="Arfaptin homology (AH) domain/BAR domain"/>
    <property type="match status" value="2"/>
</dbReference>
<feature type="domain" description="PX" evidence="9">
    <location>
        <begin position="148"/>
        <end position="258"/>
    </location>
</feature>
<dbReference type="FunFam" id="3.30.1520.10:FF:000004">
    <property type="entry name" value="Sorting nexin"/>
    <property type="match status" value="1"/>
</dbReference>
<evidence type="ECO:0000256" key="7">
    <source>
        <dbReference type="PROSITE-ProRule" id="PRU00192"/>
    </source>
</evidence>
<dbReference type="GO" id="GO:0016197">
    <property type="term" value="P:endosomal transport"/>
    <property type="evidence" value="ECO:0007669"/>
    <property type="project" value="TreeGrafter"/>
</dbReference>
<dbReference type="InterPro" id="IPR001452">
    <property type="entry name" value="SH3_domain"/>
</dbReference>
<dbReference type="AlphaFoldDB" id="A0A671YYM4"/>
<evidence type="ECO:0000256" key="4">
    <source>
        <dbReference type="ARBA" id="ARBA00022927"/>
    </source>
</evidence>
<dbReference type="SMART" id="SM00312">
    <property type="entry name" value="PX"/>
    <property type="match status" value="1"/>
</dbReference>
<feature type="domain" description="SH3" evidence="8">
    <location>
        <begin position="1"/>
        <end position="62"/>
    </location>
</feature>
<reference evidence="10" key="1">
    <citation type="submission" date="2021-04" db="EMBL/GenBank/DDBJ databases">
        <authorList>
            <consortium name="Wellcome Sanger Institute Data Sharing"/>
        </authorList>
    </citation>
    <scope>NUCLEOTIDE SEQUENCE [LARGE SCALE GENOMIC DNA]</scope>
</reference>
<dbReference type="Proteomes" id="UP000472265">
    <property type="component" value="Chromosome 24"/>
</dbReference>
<sequence length="479" mass="54530">VVLQAEVLYDFTAEPGNNELSVRRGETVTVLDQTVGGGWIEAQNSSGQTGLVPEGYLQVSVDCLSLSLSFLSPAAIEDDDGEWDDDWDDQSVGGYRGDDQTSRLRESSTLLITVLNCAVDHCALIGFCSSSNQMGEVGPVWLYPLAPLDCVIADPKKESKLYGLKSFIEYQITPNTTNRPVNHRYKHFDWLYERLLEKFGSALPIPSLPDKQVTGRFEEDFIRMRMEQLQAWMTRMCRHPVVSQSEVFQLFLTYRDEKDWKAGKRKAEKDETVGPMIFSLLEPEAAELDTAEVEQKCEHYSRFTKSMDDGVRELLNVGNTHWKRCTGPLPKEYERIGRAFRNLSTVFISSRYPGEETLTDALTAAGQTYEEIAEIVAQQPQKDLHFLLETNNEYKGLLGCFPEIMAVHKVLTHSTHNTTVLCRSNNYILLSPPAEMNHFHSNRIYDYNRVMQLYLQQQVTFYEQIADKLRGALSRFATL</sequence>
<keyword evidence="11" id="KW-1185">Reference proteome</keyword>
<evidence type="ECO:0000256" key="2">
    <source>
        <dbReference type="ARBA" id="ARBA00010883"/>
    </source>
</evidence>
<gene>
    <name evidence="10" type="primary">SNX9</name>
    <name evidence="10" type="synonym">LOC115576641</name>
</gene>
<dbReference type="PROSITE" id="PS50002">
    <property type="entry name" value="SH3"/>
    <property type="match status" value="1"/>
</dbReference>
<dbReference type="InterPro" id="IPR027267">
    <property type="entry name" value="AH/BAR_dom_sf"/>
</dbReference>
<evidence type="ECO:0000313" key="11">
    <source>
        <dbReference type="Proteomes" id="UP000472265"/>
    </source>
</evidence>
<dbReference type="InterPro" id="IPR019497">
    <property type="entry name" value="Sorting_nexin_WASP-bd-dom"/>
</dbReference>
<dbReference type="Pfam" id="PF10456">
    <property type="entry name" value="BAR_3_WASP_bdg"/>
    <property type="match status" value="1"/>
</dbReference>
<evidence type="ECO:0000259" key="9">
    <source>
        <dbReference type="PROSITE" id="PS50195"/>
    </source>
</evidence>
<keyword evidence="3 7" id="KW-0728">SH3 domain</keyword>
<evidence type="ECO:0000256" key="3">
    <source>
        <dbReference type="ARBA" id="ARBA00022443"/>
    </source>
</evidence>
<comment type="subcellular location">
    <subcellularLocation>
        <location evidence="1">Cytoplasmic vesicle membrane</location>
    </subcellularLocation>
</comment>
<dbReference type="PROSITE" id="PS50195">
    <property type="entry name" value="PX"/>
    <property type="match status" value="1"/>
</dbReference>
<dbReference type="GO" id="GO:0036089">
    <property type="term" value="P:cleavage furrow formation"/>
    <property type="evidence" value="ECO:0007669"/>
    <property type="project" value="TreeGrafter"/>
</dbReference>
<dbReference type="PANTHER" id="PTHR45827">
    <property type="entry name" value="SORTING NEXIN"/>
    <property type="match status" value="1"/>
</dbReference>
<keyword evidence="6" id="KW-0968">Cytoplasmic vesicle</keyword>
<evidence type="ECO:0000259" key="8">
    <source>
        <dbReference type="PROSITE" id="PS50002"/>
    </source>
</evidence>
<comment type="similarity">
    <text evidence="2">Belongs to the sorting nexin family.</text>
</comment>
<dbReference type="GO" id="GO:0030659">
    <property type="term" value="C:cytoplasmic vesicle membrane"/>
    <property type="evidence" value="ECO:0007669"/>
    <property type="project" value="UniProtKB-SubCell"/>
</dbReference>
<evidence type="ECO:0000256" key="1">
    <source>
        <dbReference type="ARBA" id="ARBA00004156"/>
    </source>
</evidence>